<evidence type="ECO:0000256" key="1">
    <source>
        <dbReference type="SAM" id="MobiDB-lite"/>
    </source>
</evidence>
<accession>A0A5C7WNM6</accession>
<evidence type="ECO:0000256" key="2">
    <source>
        <dbReference type="SAM" id="Phobius"/>
    </source>
</evidence>
<keyword evidence="2" id="KW-0472">Membrane</keyword>
<feature type="compositionally biased region" description="Pro residues" evidence="1">
    <location>
        <begin position="64"/>
        <end position="75"/>
    </location>
</feature>
<organism evidence="3 4">
    <name type="scientific">Methylophilus methylotrophus</name>
    <name type="common">Bacterium W3A1</name>
    <dbReference type="NCBI Taxonomy" id="17"/>
    <lineage>
        <taxon>Bacteria</taxon>
        <taxon>Pseudomonadati</taxon>
        <taxon>Pseudomonadota</taxon>
        <taxon>Betaproteobacteria</taxon>
        <taxon>Nitrosomonadales</taxon>
        <taxon>Methylophilaceae</taxon>
        <taxon>Methylophilus</taxon>
    </lineage>
</organism>
<dbReference type="EMBL" id="SSGG01000027">
    <property type="protein sequence ID" value="TXI38228.1"/>
    <property type="molecule type" value="Genomic_DNA"/>
</dbReference>
<feature type="transmembrane region" description="Helical" evidence="2">
    <location>
        <begin position="20"/>
        <end position="42"/>
    </location>
</feature>
<feature type="region of interest" description="Disordered" evidence="1">
    <location>
        <begin position="60"/>
        <end position="121"/>
    </location>
</feature>
<evidence type="ECO:0000313" key="4">
    <source>
        <dbReference type="Proteomes" id="UP000321374"/>
    </source>
</evidence>
<gene>
    <name evidence="3" type="ORF">E6Q51_01605</name>
</gene>
<name>A0A5C7WNM6_METME</name>
<sequence>MVLHETDAMAEETPVSATRLWTTRILIALLVLAVVAGIGYGIKKLFSGGAPQKKQITTVKLLPDTPPPPPPPPPKEPPKETPKEQPKETPKEPEPKPAETPPAENLKMEGAAGDGPSPFQAGTVNNEYKGGAVATIGSDGGVKFRWYAGLVKSQIERAIERDKKLTQGQYKIVVSVWLKPNGQFERLSVEQSDSTPEIEQGIREALNDLPAMQESPPENMPMPIRMRITAKKMG</sequence>
<keyword evidence="2" id="KW-0812">Transmembrane</keyword>
<dbReference type="SUPFAM" id="SSF74653">
    <property type="entry name" value="TolA/TonB C-terminal domain"/>
    <property type="match status" value="1"/>
</dbReference>
<reference evidence="3 4" key="1">
    <citation type="submission" date="2018-09" db="EMBL/GenBank/DDBJ databases">
        <title>Metagenome Assembled Genomes from an Advanced Water Purification Facility.</title>
        <authorList>
            <person name="Stamps B.W."/>
            <person name="Spear J.R."/>
        </authorList>
    </citation>
    <scope>NUCLEOTIDE SEQUENCE [LARGE SCALE GENOMIC DNA]</scope>
    <source>
        <strain evidence="3">Bin_42_2</strain>
    </source>
</reference>
<comment type="caution">
    <text evidence="3">The sequence shown here is derived from an EMBL/GenBank/DDBJ whole genome shotgun (WGS) entry which is preliminary data.</text>
</comment>
<evidence type="ECO:0000313" key="3">
    <source>
        <dbReference type="EMBL" id="TXI38228.1"/>
    </source>
</evidence>
<dbReference type="Proteomes" id="UP000321374">
    <property type="component" value="Unassembled WGS sequence"/>
</dbReference>
<protein>
    <submittedName>
        <fullName evidence="3">TonB C-terminal domain-containing protein</fullName>
    </submittedName>
</protein>
<dbReference type="Pfam" id="PF13103">
    <property type="entry name" value="TonB_2"/>
    <property type="match status" value="1"/>
</dbReference>
<keyword evidence="2" id="KW-1133">Transmembrane helix</keyword>
<proteinExistence type="predicted"/>
<feature type="compositionally biased region" description="Basic and acidic residues" evidence="1">
    <location>
        <begin position="76"/>
        <end position="97"/>
    </location>
</feature>
<feature type="region of interest" description="Disordered" evidence="1">
    <location>
        <begin position="211"/>
        <end position="234"/>
    </location>
</feature>
<dbReference type="AlphaFoldDB" id="A0A5C7WNM6"/>
<dbReference type="STRING" id="1122236.GCA_000378225_01337"/>